<keyword evidence="3" id="KW-0805">Transcription regulation</keyword>
<evidence type="ECO:0000256" key="7">
    <source>
        <dbReference type="SAM" id="MobiDB-lite"/>
    </source>
</evidence>
<dbReference type="InterPro" id="IPR044676">
    <property type="entry name" value="EOBI/EOBII-like_plant"/>
</dbReference>
<organism evidence="10 11">
    <name type="scientific">Panicum miliaceum</name>
    <name type="common">Proso millet</name>
    <name type="synonym">Broomcorn millet</name>
    <dbReference type="NCBI Taxonomy" id="4540"/>
    <lineage>
        <taxon>Eukaryota</taxon>
        <taxon>Viridiplantae</taxon>
        <taxon>Streptophyta</taxon>
        <taxon>Embryophyta</taxon>
        <taxon>Tracheophyta</taxon>
        <taxon>Spermatophyta</taxon>
        <taxon>Magnoliopsida</taxon>
        <taxon>Liliopsida</taxon>
        <taxon>Poales</taxon>
        <taxon>Poaceae</taxon>
        <taxon>PACMAD clade</taxon>
        <taxon>Panicoideae</taxon>
        <taxon>Panicodae</taxon>
        <taxon>Paniceae</taxon>
        <taxon>Panicinae</taxon>
        <taxon>Panicum</taxon>
        <taxon>Panicum sect. Panicum</taxon>
    </lineage>
</organism>
<sequence length="296" mass="32708">MGFLSKGVRFARWRVHRSVPTHAPLRRLRACVRGRSTEVHGQWRAVLTVCFLLLLCVSLHAAPLRHRAAGLRRTGKSCRLRWVNYLHPDLRRGRITADEERLIVQLHAQWGSRWSRIARSVPGRTDNEIKNFWRTRTRKKALEERRHNSGSSSNKTAAAASPLSSVTTASCCPGSPNSGAATSSSSAPPSDDSALREGSGGDDAELEEASTATAAASQHEEPQEYCCAMDQLWNEIAAADAASSYALDVWGAGHCYYGAAAEAPAMPSSPVWEYSSDYSLWRIDDEEYYREMLDAS</sequence>
<dbReference type="InterPro" id="IPR001005">
    <property type="entry name" value="SANT/Myb"/>
</dbReference>
<reference evidence="11" key="1">
    <citation type="journal article" date="2019" name="Nat. Commun.">
        <title>The genome of broomcorn millet.</title>
        <authorList>
            <person name="Zou C."/>
            <person name="Miki D."/>
            <person name="Li D."/>
            <person name="Tang Q."/>
            <person name="Xiao L."/>
            <person name="Rajput S."/>
            <person name="Deng P."/>
            <person name="Jia W."/>
            <person name="Huang R."/>
            <person name="Zhang M."/>
            <person name="Sun Y."/>
            <person name="Hu J."/>
            <person name="Fu X."/>
            <person name="Schnable P.S."/>
            <person name="Li F."/>
            <person name="Zhang H."/>
            <person name="Feng B."/>
            <person name="Zhu X."/>
            <person name="Liu R."/>
            <person name="Schnable J.C."/>
            <person name="Zhu J.-K."/>
            <person name="Zhang H."/>
        </authorList>
    </citation>
    <scope>NUCLEOTIDE SEQUENCE [LARGE SCALE GENOMIC DNA]</scope>
</reference>
<comment type="subcellular location">
    <subcellularLocation>
        <location evidence="1">Nucleus</location>
    </subcellularLocation>
</comment>
<keyword evidence="6" id="KW-0539">Nucleus</keyword>
<dbReference type="InterPro" id="IPR009057">
    <property type="entry name" value="Homeodomain-like_sf"/>
</dbReference>
<feature type="compositionally biased region" description="Low complexity" evidence="7">
    <location>
        <begin position="173"/>
        <end position="192"/>
    </location>
</feature>
<protein>
    <submittedName>
        <fullName evidence="10">Transcription factor MYB59-like</fullName>
    </submittedName>
</protein>
<evidence type="ECO:0000256" key="5">
    <source>
        <dbReference type="ARBA" id="ARBA00023163"/>
    </source>
</evidence>
<keyword evidence="11" id="KW-1185">Reference proteome</keyword>
<dbReference type="OrthoDB" id="2143914at2759"/>
<keyword evidence="5" id="KW-0804">Transcription</keyword>
<dbReference type="GO" id="GO:0043565">
    <property type="term" value="F:sequence-specific DNA binding"/>
    <property type="evidence" value="ECO:0007669"/>
    <property type="project" value="InterPro"/>
</dbReference>
<dbReference type="PROSITE" id="PS50090">
    <property type="entry name" value="MYB_LIKE"/>
    <property type="match status" value="1"/>
</dbReference>
<evidence type="ECO:0000313" key="11">
    <source>
        <dbReference type="Proteomes" id="UP000275267"/>
    </source>
</evidence>
<proteinExistence type="predicted"/>
<evidence type="ECO:0000256" key="6">
    <source>
        <dbReference type="ARBA" id="ARBA00023242"/>
    </source>
</evidence>
<evidence type="ECO:0000256" key="1">
    <source>
        <dbReference type="ARBA" id="ARBA00004123"/>
    </source>
</evidence>
<dbReference type="InterPro" id="IPR017930">
    <property type="entry name" value="Myb_dom"/>
</dbReference>
<dbReference type="Proteomes" id="UP000275267">
    <property type="component" value="Unassembled WGS sequence"/>
</dbReference>
<evidence type="ECO:0000256" key="2">
    <source>
        <dbReference type="ARBA" id="ARBA00022737"/>
    </source>
</evidence>
<comment type="caution">
    <text evidence="10">The sequence shown here is derived from an EMBL/GenBank/DDBJ whole genome shotgun (WGS) entry which is preliminary data.</text>
</comment>
<feature type="domain" description="HTH myb-type" evidence="9">
    <location>
        <begin position="87"/>
        <end position="141"/>
    </location>
</feature>
<dbReference type="CDD" id="cd00167">
    <property type="entry name" value="SANT"/>
    <property type="match status" value="1"/>
</dbReference>
<dbReference type="EMBL" id="PQIB02000009">
    <property type="protein sequence ID" value="RLN00049.1"/>
    <property type="molecule type" value="Genomic_DNA"/>
</dbReference>
<dbReference type="PANTHER" id="PTHR45675">
    <property type="entry name" value="MYB TRANSCRIPTION FACTOR-RELATED-RELATED"/>
    <property type="match status" value="1"/>
</dbReference>
<gene>
    <name evidence="10" type="ORF">C2845_PM06G08920</name>
</gene>
<evidence type="ECO:0000259" key="8">
    <source>
        <dbReference type="PROSITE" id="PS50090"/>
    </source>
</evidence>
<dbReference type="PROSITE" id="PS51294">
    <property type="entry name" value="HTH_MYB"/>
    <property type="match status" value="1"/>
</dbReference>
<keyword evidence="4" id="KW-0238">DNA-binding</keyword>
<name>A0A3L6RB39_PANMI</name>
<dbReference type="SUPFAM" id="SSF46689">
    <property type="entry name" value="Homeodomain-like"/>
    <property type="match status" value="1"/>
</dbReference>
<dbReference type="AlphaFoldDB" id="A0A3L6RB39"/>
<dbReference type="Pfam" id="PF00249">
    <property type="entry name" value="Myb_DNA-binding"/>
    <property type="match status" value="1"/>
</dbReference>
<dbReference type="STRING" id="4540.A0A3L6RB39"/>
<dbReference type="Gene3D" id="1.10.10.60">
    <property type="entry name" value="Homeodomain-like"/>
    <property type="match status" value="2"/>
</dbReference>
<evidence type="ECO:0000256" key="4">
    <source>
        <dbReference type="ARBA" id="ARBA00023125"/>
    </source>
</evidence>
<dbReference type="GO" id="GO:0005634">
    <property type="term" value="C:nucleus"/>
    <property type="evidence" value="ECO:0007669"/>
    <property type="project" value="UniProtKB-SubCell"/>
</dbReference>
<dbReference type="PANTHER" id="PTHR45675:SF50">
    <property type="match status" value="1"/>
</dbReference>
<evidence type="ECO:0000313" key="10">
    <source>
        <dbReference type="EMBL" id="RLN00049.1"/>
    </source>
</evidence>
<feature type="region of interest" description="Disordered" evidence="7">
    <location>
        <begin position="130"/>
        <end position="221"/>
    </location>
</feature>
<dbReference type="GO" id="GO:0003700">
    <property type="term" value="F:DNA-binding transcription factor activity"/>
    <property type="evidence" value="ECO:0007669"/>
    <property type="project" value="InterPro"/>
</dbReference>
<feature type="compositionally biased region" description="Polar residues" evidence="7">
    <location>
        <begin position="149"/>
        <end position="170"/>
    </location>
</feature>
<evidence type="ECO:0000256" key="3">
    <source>
        <dbReference type="ARBA" id="ARBA00023015"/>
    </source>
</evidence>
<accession>A0A3L6RB39</accession>
<keyword evidence="2" id="KW-0677">Repeat</keyword>
<feature type="domain" description="Myb-like" evidence="8">
    <location>
        <begin position="87"/>
        <end position="137"/>
    </location>
</feature>
<evidence type="ECO:0000259" key="9">
    <source>
        <dbReference type="PROSITE" id="PS51294"/>
    </source>
</evidence>
<dbReference type="SMART" id="SM00717">
    <property type="entry name" value="SANT"/>
    <property type="match status" value="1"/>
</dbReference>